<dbReference type="InParanoid" id="A0A136JH49"/>
<name>A0A136JH49_9PEZI</name>
<gene>
    <name evidence="2" type="ORF">Micbo1qcDRAFT_170306</name>
</gene>
<keyword evidence="3" id="KW-1185">Reference proteome</keyword>
<dbReference type="Gene3D" id="1.25.40.20">
    <property type="entry name" value="Ankyrin repeat-containing domain"/>
    <property type="match status" value="1"/>
</dbReference>
<dbReference type="InterPro" id="IPR036770">
    <property type="entry name" value="Ankyrin_rpt-contain_sf"/>
</dbReference>
<evidence type="ECO:0000256" key="1">
    <source>
        <dbReference type="SAM" id="MobiDB-lite"/>
    </source>
</evidence>
<accession>A0A136JH49</accession>
<reference evidence="3" key="1">
    <citation type="submission" date="2016-02" db="EMBL/GenBank/DDBJ databases">
        <title>Draft genome sequence of Microdochium bolleyi, a fungal endophyte of beachgrass.</title>
        <authorList>
            <consortium name="DOE Joint Genome Institute"/>
            <person name="David A.S."/>
            <person name="May G."/>
            <person name="Haridas S."/>
            <person name="Lim J."/>
            <person name="Wang M."/>
            <person name="Labutti K."/>
            <person name="Lipzen A."/>
            <person name="Barry K."/>
            <person name="Grigoriev I.V."/>
        </authorList>
    </citation>
    <scope>NUCLEOTIDE SEQUENCE [LARGE SCALE GENOMIC DNA]</scope>
    <source>
        <strain evidence="3">J235TASD1</strain>
    </source>
</reference>
<dbReference type="AlphaFoldDB" id="A0A136JH49"/>
<dbReference type="Proteomes" id="UP000070501">
    <property type="component" value="Unassembled WGS sequence"/>
</dbReference>
<evidence type="ECO:0000313" key="3">
    <source>
        <dbReference type="Proteomes" id="UP000070501"/>
    </source>
</evidence>
<evidence type="ECO:0000313" key="2">
    <source>
        <dbReference type="EMBL" id="KXJ96483.1"/>
    </source>
</evidence>
<dbReference type="OrthoDB" id="341259at2759"/>
<dbReference type="EMBL" id="KQ964245">
    <property type="protein sequence ID" value="KXJ96483.1"/>
    <property type="molecule type" value="Genomic_DNA"/>
</dbReference>
<dbReference type="SUPFAM" id="SSF48403">
    <property type="entry name" value="Ankyrin repeat"/>
    <property type="match status" value="1"/>
</dbReference>
<proteinExistence type="predicted"/>
<feature type="region of interest" description="Disordered" evidence="1">
    <location>
        <begin position="419"/>
        <end position="460"/>
    </location>
</feature>
<sequence length="589" mass="64986">MSSPTGLLQLPVELIVAITGHIRNELDISRLSRSHPVFRAVVQPLLYRHNVRYGKSRALLEGVVCGDLATAEKALDMGGADITTVWSTVDLGVITRRILAQTGGGGGEKGGDRRERVHRLWNDYAQLRGLNFTAVDFAALYQRPGGMRMLLQRGAVPESSLLHMVAHVGDEVMLDILLQHRSNNTTLREHYHGTGYRANKTLLELAIDGTEGKAHLRTARVILKHDPDAARELGDSLIRAEQSLFEAFVTLLNAHGARIHEWQCGYGGGVKKLCSLATDVRDLTKLRFLLATGLTTCEEVRNEVQQAPQILHRAAEKGEAERLRFFLGLGLDDATIQSRDCAGGMHGWSLLASALRSHFSWPRIDPKNAHDTAQLVLDQPAAKPLVGLKVKDSWRSVGRIEELPVRFYCQRAVHDAPARSRVSNDAARTAVDESESAGSGDGSSDTKEDDETLTRATTTTTTTTAPWCARTLQILIDAEADLTTMYEHSALAALANALNHGCPEWGRVVLAHFSHAQILYFLADFRIKNAADARSTQERTEKLVLFERLVEKVHPAAAREAAKPMITFDFTTKWAGDTSQLVSYERHNK</sequence>
<organism evidence="2 3">
    <name type="scientific">Microdochium bolleyi</name>
    <dbReference type="NCBI Taxonomy" id="196109"/>
    <lineage>
        <taxon>Eukaryota</taxon>
        <taxon>Fungi</taxon>
        <taxon>Dikarya</taxon>
        <taxon>Ascomycota</taxon>
        <taxon>Pezizomycotina</taxon>
        <taxon>Sordariomycetes</taxon>
        <taxon>Xylariomycetidae</taxon>
        <taxon>Xylariales</taxon>
        <taxon>Microdochiaceae</taxon>
        <taxon>Microdochium</taxon>
    </lineage>
</organism>
<protein>
    <submittedName>
        <fullName evidence="2">Uncharacterized protein</fullName>
    </submittedName>
</protein>